<dbReference type="GO" id="GO:0016811">
    <property type="term" value="F:hydrolase activity, acting on carbon-nitrogen (but not peptide) bonds, in linear amides"/>
    <property type="evidence" value="ECO:0007669"/>
    <property type="project" value="InterPro"/>
</dbReference>
<gene>
    <name evidence="1" type="ORF">H8S09_11225</name>
</gene>
<organism evidence="1 2">
    <name type="scientific">Coprococcus hominis</name>
    <name type="common">ex Liu et al. 2022</name>
    <dbReference type="NCBI Taxonomy" id="2763039"/>
    <lineage>
        <taxon>Bacteria</taxon>
        <taxon>Bacillati</taxon>
        <taxon>Bacillota</taxon>
        <taxon>Clostridia</taxon>
        <taxon>Lachnospirales</taxon>
        <taxon>Lachnospiraceae</taxon>
        <taxon>Coprococcus</taxon>
    </lineage>
</organism>
<comment type="caution">
    <text evidence="1">The sequence shown here is derived from an EMBL/GenBank/DDBJ whole genome shotgun (WGS) entry which is preliminary data.</text>
</comment>
<dbReference type="AlphaFoldDB" id="A0A8I0AQJ3"/>
<sequence length="226" mass="26037">MLHALITQREGQNMYGKSTDVLEAAYTEFYESMGIRLHPVSNFTRDFEALFEDPIDVLIVTGGGTLHPKYYVEPHKAELQPHRDAMEERLIMYCVENEIPIIGVCRGMQHLNALFGGKISYSAPFVVPRPRGVDHMAKICKSDRYIKINNFHSDCVYLENLSTMFYPLVVDEENGSVEAFVSPTMSILAFQWHPERYFESEEGRLFSRHLIQDFLGIPRDDKKPDL</sequence>
<reference evidence="1 2" key="1">
    <citation type="submission" date="2020-08" db="EMBL/GenBank/DDBJ databases">
        <title>Genome public.</title>
        <authorList>
            <person name="Liu C."/>
            <person name="Sun Q."/>
        </authorList>
    </citation>
    <scope>NUCLEOTIDE SEQUENCE [LARGE SCALE GENOMIC DNA]</scope>
    <source>
        <strain evidence="1 2">NSJ-10</strain>
    </source>
</reference>
<dbReference type="InterPro" id="IPR044668">
    <property type="entry name" value="PuuD-like"/>
</dbReference>
<dbReference type="GO" id="GO:0005829">
    <property type="term" value="C:cytosol"/>
    <property type="evidence" value="ECO:0007669"/>
    <property type="project" value="TreeGrafter"/>
</dbReference>
<dbReference type="PANTHER" id="PTHR43235:SF1">
    <property type="entry name" value="GLUTAMINE AMIDOTRANSFERASE PB2B2.05-RELATED"/>
    <property type="match status" value="1"/>
</dbReference>
<keyword evidence="1" id="KW-0378">Hydrolase</keyword>
<keyword evidence="2" id="KW-1185">Reference proteome</keyword>
<dbReference type="SUPFAM" id="SSF52317">
    <property type="entry name" value="Class I glutamine amidotransferase-like"/>
    <property type="match status" value="1"/>
</dbReference>
<dbReference type="InterPro" id="IPR011697">
    <property type="entry name" value="Peptidase_C26"/>
</dbReference>
<protein>
    <submittedName>
        <fullName evidence="1">Gamma-glutamyl-gamma-aminobutyrate hydrolase family protein</fullName>
    </submittedName>
</protein>
<dbReference type="RefSeq" id="WP_117808791.1">
    <property type="nucleotide sequence ID" value="NZ_JACOOX010000006.1"/>
</dbReference>
<dbReference type="Gene3D" id="3.40.50.880">
    <property type="match status" value="1"/>
</dbReference>
<dbReference type="PANTHER" id="PTHR43235">
    <property type="entry name" value="GLUTAMINE AMIDOTRANSFERASE PB2B2.05-RELATED"/>
    <property type="match status" value="1"/>
</dbReference>
<dbReference type="Proteomes" id="UP000615234">
    <property type="component" value="Unassembled WGS sequence"/>
</dbReference>
<dbReference type="PROSITE" id="PS51273">
    <property type="entry name" value="GATASE_TYPE_1"/>
    <property type="match status" value="1"/>
</dbReference>
<dbReference type="InterPro" id="IPR029062">
    <property type="entry name" value="Class_I_gatase-like"/>
</dbReference>
<dbReference type="EMBL" id="JACOOX010000006">
    <property type="protein sequence ID" value="MBC5663440.1"/>
    <property type="molecule type" value="Genomic_DNA"/>
</dbReference>
<dbReference type="Pfam" id="PF07722">
    <property type="entry name" value="Peptidase_C26"/>
    <property type="match status" value="2"/>
</dbReference>
<evidence type="ECO:0000313" key="2">
    <source>
        <dbReference type="Proteomes" id="UP000615234"/>
    </source>
</evidence>
<proteinExistence type="predicted"/>
<name>A0A8I0AQJ3_9FIRM</name>
<accession>A0A8I0AQJ3</accession>
<evidence type="ECO:0000313" key="1">
    <source>
        <dbReference type="EMBL" id="MBC5663440.1"/>
    </source>
</evidence>